<evidence type="ECO:0000313" key="2">
    <source>
        <dbReference type="EMBL" id="GGK18989.1"/>
    </source>
</evidence>
<proteinExistence type="predicted"/>
<feature type="chain" id="PRO_5046458931" evidence="1">
    <location>
        <begin position="25"/>
        <end position="392"/>
    </location>
</feature>
<reference evidence="3" key="1">
    <citation type="journal article" date="2019" name="Int. J. Syst. Evol. Microbiol.">
        <title>The Global Catalogue of Microorganisms (GCM) 10K type strain sequencing project: providing services to taxonomists for standard genome sequencing and annotation.</title>
        <authorList>
            <consortium name="The Broad Institute Genomics Platform"/>
            <consortium name="The Broad Institute Genome Sequencing Center for Infectious Disease"/>
            <person name="Wu L."/>
            <person name="Ma J."/>
        </authorList>
    </citation>
    <scope>NUCLEOTIDE SEQUENCE [LARGE SCALE GENOMIC DNA]</scope>
    <source>
        <strain evidence="3">JCM 30331</strain>
    </source>
</reference>
<dbReference type="Proteomes" id="UP000647587">
    <property type="component" value="Unassembled WGS sequence"/>
</dbReference>
<keyword evidence="1" id="KW-0732">Signal</keyword>
<feature type="signal peptide" evidence="1">
    <location>
        <begin position="1"/>
        <end position="24"/>
    </location>
</feature>
<dbReference type="RefSeq" id="WP_189005192.1">
    <property type="nucleotide sequence ID" value="NZ_BMPP01000003.1"/>
</dbReference>
<dbReference type="EMBL" id="BMPP01000003">
    <property type="protein sequence ID" value="GGK18989.1"/>
    <property type="molecule type" value="Genomic_DNA"/>
</dbReference>
<protein>
    <submittedName>
        <fullName evidence="2">Uncharacterized protein</fullName>
    </submittedName>
</protein>
<organism evidence="2 3">
    <name type="scientific">Deinococcus malanensis</name>
    <dbReference type="NCBI Taxonomy" id="1706855"/>
    <lineage>
        <taxon>Bacteria</taxon>
        <taxon>Thermotogati</taxon>
        <taxon>Deinococcota</taxon>
        <taxon>Deinococci</taxon>
        <taxon>Deinococcales</taxon>
        <taxon>Deinococcaceae</taxon>
        <taxon>Deinococcus</taxon>
    </lineage>
</organism>
<name>A0ABQ2ERJ9_9DEIO</name>
<keyword evidence="3" id="KW-1185">Reference proteome</keyword>
<evidence type="ECO:0000256" key="1">
    <source>
        <dbReference type="SAM" id="SignalP"/>
    </source>
</evidence>
<comment type="caution">
    <text evidence="2">The sequence shown here is derived from an EMBL/GenBank/DDBJ whole genome shotgun (WGS) entry which is preliminary data.</text>
</comment>
<sequence>MLNLSRTSQVMTALVALCAAAAGANSPQSGTHRLTAPATSLVINGTHVYGVTQFGDLFTLNRGRPRILQKGFTVSPLTTCHSGVAGVSAAGELRMWVSGRLVTTQRAGLSPLSRPVCVPEGAVAVSKTGDLIRYRQEGAAWREHRRTRANVMRDARLTLVDLKGSGEPHVAALTGPSSTRYQHGVLGDAEEATGVAVFHHQSLKQLSRLDLRAPMVFEDLEARPVELPDGRMGLVLVHATPGAGAALAPIEQVRERLRIRSVGPAFGQTHRWLAPIIAENEIWAVHTPHIGGVLHRYQEKGNSLTPTKQWSGVSNHVIGSRTLTGVRLAPGLLLVPSQDQTRLVVLRCVAACSVLHEWALEAAVSSNVVYTRTHVVVGDASGRMYVLAREAW</sequence>
<accession>A0ABQ2ERJ9</accession>
<gene>
    <name evidence="2" type="ORF">GCM10008955_10510</name>
</gene>
<evidence type="ECO:0000313" key="3">
    <source>
        <dbReference type="Proteomes" id="UP000647587"/>
    </source>
</evidence>